<keyword evidence="2" id="KW-1003">Cell membrane</keyword>
<accession>A0A232F6F9</accession>
<keyword evidence="8" id="KW-0675">Receptor</keyword>
<proteinExistence type="predicted"/>
<feature type="transmembrane region" description="Helical" evidence="10">
    <location>
        <begin position="35"/>
        <end position="56"/>
    </location>
</feature>
<feature type="transmembrane region" description="Helical" evidence="10">
    <location>
        <begin position="1228"/>
        <end position="1252"/>
    </location>
</feature>
<evidence type="ECO:0000256" key="9">
    <source>
        <dbReference type="ARBA" id="ARBA00023224"/>
    </source>
</evidence>
<feature type="transmembrane region" description="Helical" evidence="10">
    <location>
        <begin position="1273"/>
        <end position="1292"/>
    </location>
</feature>
<dbReference type="STRING" id="543379.A0A232F6F9"/>
<feature type="transmembrane region" description="Helical" evidence="10">
    <location>
        <begin position="615"/>
        <end position="636"/>
    </location>
</feature>
<feature type="transmembrane region" description="Helical" evidence="10">
    <location>
        <begin position="1493"/>
        <end position="1518"/>
    </location>
</feature>
<evidence type="ECO:0000256" key="2">
    <source>
        <dbReference type="ARBA" id="ARBA00022475"/>
    </source>
</evidence>
<feature type="transmembrane region" description="Helical" evidence="10">
    <location>
        <begin position="648"/>
        <end position="669"/>
    </location>
</feature>
<dbReference type="EMBL" id="NNAY01000804">
    <property type="protein sequence ID" value="OXU26421.1"/>
    <property type="molecule type" value="Genomic_DNA"/>
</dbReference>
<feature type="transmembrane region" description="Helical" evidence="10">
    <location>
        <begin position="894"/>
        <end position="913"/>
    </location>
</feature>
<feature type="transmembrane region" description="Helical" evidence="10">
    <location>
        <begin position="1005"/>
        <end position="1027"/>
    </location>
</feature>
<dbReference type="GO" id="GO:0007165">
    <property type="term" value="P:signal transduction"/>
    <property type="evidence" value="ECO:0007669"/>
    <property type="project" value="UniProtKB-KW"/>
</dbReference>
<feature type="transmembrane region" description="Helical" evidence="10">
    <location>
        <begin position="1744"/>
        <end position="1766"/>
    </location>
</feature>
<feature type="transmembrane region" description="Helical" evidence="10">
    <location>
        <begin position="2043"/>
        <end position="2064"/>
    </location>
</feature>
<dbReference type="GO" id="GO:0004984">
    <property type="term" value="F:olfactory receptor activity"/>
    <property type="evidence" value="ECO:0007669"/>
    <property type="project" value="InterPro"/>
</dbReference>
<evidence type="ECO:0000313" key="12">
    <source>
        <dbReference type="Proteomes" id="UP000215335"/>
    </source>
</evidence>
<evidence type="ECO:0000256" key="10">
    <source>
        <dbReference type="SAM" id="Phobius"/>
    </source>
</evidence>
<dbReference type="GO" id="GO:0005549">
    <property type="term" value="F:odorant binding"/>
    <property type="evidence" value="ECO:0007669"/>
    <property type="project" value="InterPro"/>
</dbReference>
<keyword evidence="3" id="KW-0716">Sensory transduction</keyword>
<feature type="transmembrane region" description="Helical" evidence="10">
    <location>
        <begin position="283"/>
        <end position="305"/>
    </location>
</feature>
<feature type="transmembrane region" description="Helical" evidence="10">
    <location>
        <begin position="1966"/>
        <end position="1985"/>
    </location>
</feature>
<dbReference type="Proteomes" id="UP000215335">
    <property type="component" value="Unassembled WGS sequence"/>
</dbReference>
<feature type="transmembrane region" description="Helical" evidence="10">
    <location>
        <begin position="1351"/>
        <end position="1372"/>
    </location>
</feature>
<keyword evidence="5" id="KW-0552">Olfaction</keyword>
<keyword evidence="4 10" id="KW-0812">Transmembrane</keyword>
<dbReference type="PANTHER" id="PTHR21137:SF35">
    <property type="entry name" value="ODORANT RECEPTOR 19A-RELATED"/>
    <property type="match status" value="1"/>
</dbReference>
<feature type="transmembrane region" description="Helical" evidence="10">
    <location>
        <begin position="849"/>
        <end position="873"/>
    </location>
</feature>
<feature type="transmembrane region" description="Helical" evidence="10">
    <location>
        <begin position="2076"/>
        <end position="2097"/>
    </location>
</feature>
<feature type="transmembrane region" description="Helical" evidence="10">
    <location>
        <begin position="1530"/>
        <end position="1549"/>
    </location>
</feature>
<comment type="subcellular location">
    <subcellularLocation>
        <location evidence="1">Cell membrane</location>
        <topology evidence="1">Multi-pass membrane protein</topology>
    </subcellularLocation>
</comment>
<feature type="transmembrane region" description="Helical" evidence="10">
    <location>
        <begin position="754"/>
        <end position="779"/>
    </location>
</feature>
<feature type="transmembrane region" description="Helical" evidence="10">
    <location>
        <begin position="791"/>
        <end position="812"/>
    </location>
</feature>
<dbReference type="OrthoDB" id="7548151at2759"/>
<feature type="transmembrane region" description="Helical" evidence="10">
    <location>
        <begin position="397"/>
        <end position="418"/>
    </location>
</feature>
<gene>
    <name evidence="11" type="ORF">TSAR_014901</name>
</gene>
<feature type="transmembrane region" description="Helical" evidence="10">
    <location>
        <begin position="972"/>
        <end position="993"/>
    </location>
</feature>
<evidence type="ECO:0000256" key="1">
    <source>
        <dbReference type="ARBA" id="ARBA00004651"/>
    </source>
</evidence>
<feature type="transmembrane region" description="Helical" evidence="10">
    <location>
        <begin position="430"/>
        <end position="453"/>
    </location>
</feature>
<dbReference type="Pfam" id="PF02949">
    <property type="entry name" value="7tm_6"/>
    <property type="match status" value="6"/>
</dbReference>
<evidence type="ECO:0000256" key="4">
    <source>
        <dbReference type="ARBA" id="ARBA00022692"/>
    </source>
</evidence>
<dbReference type="GO" id="GO:0005886">
    <property type="term" value="C:plasma membrane"/>
    <property type="evidence" value="ECO:0007669"/>
    <property type="project" value="UniProtKB-SubCell"/>
</dbReference>
<keyword evidence="9" id="KW-0807">Transducer</keyword>
<feature type="transmembrane region" description="Helical" evidence="10">
    <location>
        <begin position="251"/>
        <end position="271"/>
    </location>
</feature>
<protein>
    <recommendedName>
        <fullName evidence="13">Odorant receptor</fullName>
    </recommendedName>
</protein>
<feature type="transmembrane region" description="Helical" evidence="10">
    <location>
        <begin position="68"/>
        <end position="87"/>
    </location>
</feature>
<evidence type="ECO:0008006" key="13">
    <source>
        <dbReference type="Google" id="ProtNLM"/>
    </source>
</evidence>
<organism evidence="11 12">
    <name type="scientific">Trichomalopsis sarcophagae</name>
    <dbReference type="NCBI Taxonomy" id="543379"/>
    <lineage>
        <taxon>Eukaryota</taxon>
        <taxon>Metazoa</taxon>
        <taxon>Ecdysozoa</taxon>
        <taxon>Arthropoda</taxon>
        <taxon>Hexapoda</taxon>
        <taxon>Insecta</taxon>
        <taxon>Pterygota</taxon>
        <taxon>Neoptera</taxon>
        <taxon>Endopterygota</taxon>
        <taxon>Hymenoptera</taxon>
        <taxon>Apocrita</taxon>
        <taxon>Proctotrupomorpha</taxon>
        <taxon>Chalcidoidea</taxon>
        <taxon>Pteromalidae</taxon>
        <taxon>Pteromalinae</taxon>
        <taxon>Trichomalopsis</taxon>
    </lineage>
</organism>
<reference evidence="11 12" key="1">
    <citation type="journal article" date="2017" name="Curr. Biol.">
        <title>The Evolution of Venom by Co-option of Single-Copy Genes.</title>
        <authorList>
            <person name="Martinson E.O."/>
            <person name="Mrinalini"/>
            <person name="Kelkar Y.D."/>
            <person name="Chang C.H."/>
            <person name="Werren J.H."/>
        </authorList>
    </citation>
    <scope>NUCLEOTIDE SEQUENCE [LARGE SCALE GENOMIC DNA]</scope>
    <source>
        <strain evidence="11 12">Alberta</strain>
        <tissue evidence="11">Whole body</tissue>
    </source>
</reference>
<dbReference type="InterPro" id="IPR004117">
    <property type="entry name" value="7tm6_olfct_rcpt"/>
</dbReference>
<feature type="transmembrane region" description="Helical" evidence="10">
    <location>
        <begin position="1711"/>
        <end position="1732"/>
    </location>
</feature>
<feature type="transmembrane region" description="Helical" evidence="10">
    <location>
        <begin position="1384"/>
        <end position="1406"/>
    </location>
</feature>
<feature type="transmembrane region" description="Helical" evidence="10">
    <location>
        <begin position="1920"/>
        <end position="1941"/>
    </location>
</feature>
<feature type="transmembrane region" description="Helical" evidence="10">
    <location>
        <begin position="493"/>
        <end position="517"/>
    </location>
</feature>
<evidence type="ECO:0000256" key="3">
    <source>
        <dbReference type="ARBA" id="ARBA00022606"/>
    </source>
</evidence>
<feature type="transmembrane region" description="Helical" evidence="10">
    <location>
        <begin position="126"/>
        <end position="150"/>
    </location>
</feature>
<feature type="transmembrane region" description="Helical" evidence="10">
    <location>
        <begin position="1588"/>
        <end position="1613"/>
    </location>
</feature>
<name>A0A232F6F9_9HYME</name>
<keyword evidence="7 10" id="KW-0472">Membrane</keyword>
<dbReference type="PANTHER" id="PTHR21137">
    <property type="entry name" value="ODORANT RECEPTOR"/>
    <property type="match status" value="1"/>
</dbReference>
<keyword evidence="12" id="KW-1185">Reference proteome</keyword>
<evidence type="ECO:0000256" key="8">
    <source>
        <dbReference type="ARBA" id="ARBA00023170"/>
    </source>
</evidence>
<sequence>MELEVRKYENYSRDIKRLLIVSGIWPNFYPVLQRFVAVLAIFSTAMTFMGAFNFCLEHVSNVVVLTRGMGLLFTLLSTGMKICVFLHHQKDLIHLNQHLSARFLDDLRNKAYQSHVLVRLPAFSELFYSLTYTIGSTAFLTTIVIPLLALRHGKYIQVCPSIFPFEYAPGGLVYWLLQLTEAFAAFFVWSVTSGVDSAFGLYTLQMCGELRILGSKFESLRVSDKYREELRECIERHHLLMKARDSMEKTFGLLAIWLAVSSAVIQCTLVFQAMEVAKSMNPLRIGFFFLYIVLKLLQAFMYAWYGNLIAEESAMCLNAIYNARWAGCGNSRFMTDVLIILSQKPLVFTAKGCMSLKMEIFSKIVNTSNELRKYKTYRRDIKCLLVLSGIWPDFHPIIQPMLGVFAAVVSLITVTAFLNFSIHHITNVNVLCKSFGLVISFFSTFLKICVFLWHHDDLVYLNTILNARFEEDTRNESYRRFTLARVNVFTKTFYAVSICVGLATGMAFVLLIMSLSHGKYIMLYPSIFPFGYEPGGRLYWILLSIELFTNFFVWAVTSGVDSIFGMYTMQICGEFRVLAHKFEILKTSENYRNDLKECVERHHELIRTKEVLQDVFGLLSIWLAITSAVILCMIIFQAIQVFKTMGLGVIYIVGYIMLKLVQSFIYAWYGQLIADESEDCIEAMYNARWAGSGDARFMTDVIIVLSQNPLVFRAKGCMSLKMDIFIKLRKYARYSRALKCLLVLSGVWPDFHPVVQPMLGCFAVFVCSLTAMATLNFSIHHITNFVVMTKSLTIAIGLCLSTIKIVVCLWHHDGLVYLNSSLTACFDADNQNKSFRRFTLAKVNVFANLFYTLTIAVGLVTGMGVVFLILALLHGKYVMVWPSIFPFSYEPGGRVYWILLLVELSANLFAWTVPSGVDSVFGWYTLQICGEFRVLAHKFQNLKTSENYQDDLKECLERHYALMKSGEVLQDVFGFLAIMVAVTSAVIQCMLIFQAIQVFKRLSLGMMILIMAFIIIKHIQAFIYAWYGQLIADESEDCIEAMYCAQWAGSGDIRFMSDVLIVLSQKPMVFRAKGCMSLKMDMFIKILNTSVSYFFLLQTLDEGLQKLRKYERYSRDLKWLLVLSGIWPDFHPVIQPMLGWFAVLVCTLTAMATLNFSIHHITNFVVMTKSCSLAIGLCLSTLKLCACLWHHGDLVYLNTSLAASFNADNQNKSFRRFTLAKVNVFANLFYILTIAVGLVIGMGIVFLILSLLRGKYVLVWPSIFPFSYEPGGWVYWILLTVQLFANFFAWTVPSGVDSFFGWYTLQICGEFRVLAHKFQNLKISENYPDDLKECLERHYALMKSGEVLQEVFGFLAILVVLSSAVIQCMLIFQAIQVFQQLSFGMMILIFAFITLKHVQVFIYAWYGQLIADESEDCIEAMYNAQWAGSGNIRFMRDVLVVLSQKPMMFRAKGCMSLKMDIFIKTELRKYERYSRDLKCLLVLSGIWPDFHPIIQPLLGCFAAFVCFVSVIAFLNFSIHHITNVVVLTKSFGLVISFFSSFLKICVFLWHHDDLVYLKAVLTDRFNTDNLNKSFRRFTLAKVNVFANLFYILTIAVGLTTGMAVVLLIISLRHGKYVMLYPSIFPFSYEPGSRVYWILLIVELFANLFVWAVTSGVDSIFGWYTLQICGEFRVLAHKFQNLKSSENYRDDLKECVERHYVLMKTREVLQDLFGFLTILLAVTSAIVQCMLVFQTIQVFKNLSLGMMIFLIAYITLKVVQAFIYAWYGQLIAEELRKYERYSRDLKCLLVLSGIWPDFHPIIQPVIGCFAATVCFITVIAVFNFTIHHITNVVVVTKSFGLVISFFSTFLKVCACDRFLFQEYEDMMVNTKVYSSKICVFLWHHDDLVYLNTALTDRFNADNQNKSFRCFTLGRVNVFANLFYILSVAVGLTTSMSVVIYFLTLRHGKYVMLHPSIFPFSYEPGGQVYWFLFMVEFFASLFIWTVTSGVDSAFGWYTMQICGEFRLLAHKFQSLKSSDNYRDELKECVERHYFLMKTKDVLQDVFGFLAIWLAVTSAVIQCTIIFQALQAFKNLSFGMIFIVGYIILKLVQAFIYTWYGQLIAEESELCLGAMYNARWAGCGDTGFMSDVIIVLSQKPLIFRAKGCMSLKMDIFIKILNTSVSYFFLLQTLDEEMQKLLNNLENSCSSNNPLDRSSTKFRPLPTFTCPYLDITM</sequence>
<evidence type="ECO:0000256" key="6">
    <source>
        <dbReference type="ARBA" id="ARBA00022989"/>
    </source>
</evidence>
<evidence type="ECO:0000256" key="5">
    <source>
        <dbReference type="ARBA" id="ARBA00022725"/>
    </source>
</evidence>
<feature type="transmembrane region" description="Helical" evidence="10">
    <location>
        <begin position="1634"/>
        <end position="1653"/>
    </location>
</feature>
<feature type="transmembrane region" description="Helical" evidence="10">
    <location>
        <begin position="1800"/>
        <end position="1825"/>
    </location>
</feature>
<evidence type="ECO:0000313" key="11">
    <source>
        <dbReference type="EMBL" id="OXU26421.1"/>
    </source>
</evidence>
<feature type="transmembrane region" description="Helical" evidence="10">
    <location>
        <begin position="1140"/>
        <end position="1158"/>
    </location>
</feature>
<evidence type="ECO:0000256" key="7">
    <source>
        <dbReference type="ARBA" id="ARBA00023136"/>
    </source>
</evidence>
<feature type="transmembrane region" description="Helical" evidence="10">
    <location>
        <begin position="1170"/>
        <end position="1191"/>
    </location>
</feature>
<feature type="transmembrane region" description="Helical" evidence="10">
    <location>
        <begin position="538"/>
        <end position="557"/>
    </location>
</feature>
<keyword evidence="6 10" id="KW-1133">Transmembrane helix</keyword>
<comment type="caution">
    <text evidence="11">The sequence shown here is derived from an EMBL/GenBank/DDBJ whole genome shotgun (WGS) entry which is preliminary data.</text>
</comment>